<keyword evidence="4" id="KW-1185">Reference proteome</keyword>
<evidence type="ECO:0000313" key="4">
    <source>
        <dbReference type="Proteomes" id="UP000193719"/>
    </source>
</evidence>
<gene>
    <name evidence="3" type="ORF">BCR36DRAFT_408845</name>
</gene>
<feature type="region of interest" description="Disordered" evidence="2">
    <location>
        <begin position="791"/>
        <end position="810"/>
    </location>
</feature>
<evidence type="ECO:0000256" key="2">
    <source>
        <dbReference type="SAM" id="MobiDB-lite"/>
    </source>
</evidence>
<dbReference type="InterPro" id="IPR029676">
    <property type="entry name" value="CFAP221"/>
</dbReference>
<evidence type="ECO:0000256" key="1">
    <source>
        <dbReference type="SAM" id="Coils"/>
    </source>
</evidence>
<feature type="region of interest" description="Disordered" evidence="2">
    <location>
        <begin position="355"/>
        <end position="383"/>
    </location>
</feature>
<protein>
    <recommendedName>
        <fullName evidence="5">MSP domain-containing protein</fullName>
    </recommendedName>
</protein>
<dbReference type="PANTHER" id="PTHR46500">
    <property type="entry name" value="CILIA- AND FLAGELLA-ASSOCIATED PROTEIN 221"/>
    <property type="match status" value="1"/>
</dbReference>
<feature type="compositionally biased region" description="Basic and acidic residues" evidence="2">
    <location>
        <begin position="366"/>
        <end position="380"/>
    </location>
</feature>
<dbReference type="STRING" id="1754191.A0A1Y1VLK2"/>
<feature type="coiled-coil region" evidence="1">
    <location>
        <begin position="310"/>
        <end position="337"/>
    </location>
</feature>
<dbReference type="InterPro" id="IPR013783">
    <property type="entry name" value="Ig-like_fold"/>
</dbReference>
<dbReference type="AlphaFoldDB" id="A0A1Y1VLK2"/>
<evidence type="ECO:0008006" key="5">
    <source>
        <dbReference type="Google" id="ProtNLM"/>
    </source>
</evidence>
<dbReference type="Proteomes" id="UP000193719">
    <property type="component" value="Unassembled WGS sequence"/>
</dbReference>
<dbReference type="GO" id="GO:0044458">
    <property type="term" value="P:motile cilium assembly"/>
    <property type="evidence" value="ECO:0007669"/>
    <property type="project" value="TreeGrafter"/>
</dbReference>
<accession>A0A1Y1VLK2</accession>
<dbReference type="OrthoDB" id="2154176at2759"/>
<organism evidence="3 4">
    <name type="scientific">Piromyces finnis</name>
    <dbReference type="NCBI Taxonomy" id="1754191"/>
    <lineage>
        <taxon>Eukaryota</taxon>
        <taxon>Fungi</taxon>
        <taxon>Fungi incertae sedis</taxon>
        <taxon>Chytridiomycota</taxon>
        <taxon>Chytridiomycota incertae sedis</taxon>
        <taxon>Neocallimastigomycetes</taxon>
        <taxon>Neocallimastigales</taxon>
        <taxon>Neocallimastigaceae</taxon>
        <taxon>Piromyces</taxon>
    </lineage>
</organism>
<dbReference type="EMBL" id="MCFH01000003">
    <property type="protein sequence ID" value="ORX59350.1"/>
    <property type="molecule type" value="Genomic_DNA"/>
</dbReference>
<dbReference type="PANTHER" id="PTHR46500:SF1">
    <property type="entry name" value="CILIA- AND FLAGELLA-ASSOCIATED PROTEIN 221"/>
    <property type="match status" value="1"/>
</dbReference>
<keyword evidence="1" id="KW-0175">Coiled coil</keyword>
<reference evidence="3 4" key="2">
    <citation type="submission" date="2016-08" db="EMBL/GenBank/DDBJ databases">
        <title>Pervasive Adenine N6-methylation of Active Genes in Fungi.</title>
        <authorList>
            <consortium name="DOE Joint Genome Institute"/>
            <person name="Mondo S.J."/>
            <person name="Dannebaum R.O."/>
            <person name="Kuo R.C."/>
            <person name="Labutti K."/>
            <person name="Haridas S."/>
            <person name="Kuo A."/>
            <person name="Salamov A."/>
            <person name="Ahrendt S.R."/>
            <person name="Lipzen A."/>
            <person name="Sullivan W."/>
            <person name="Andreopoulos W.B."/>
            <person name="Clum A."/>
            <person name="Lindquist E."/>
            <person name="Daum C."/>
            <person name="Ramamoorthy G.K."/>
            <person name="Gryganskyi A."/>
            <person name="Culley D."/>
            <person name="Magnuson J.K."/>
            <person name="James T.Y."/>
            <person name="O'Malley M.A."/>
            <person name="Stajich J.E."/>
            <person name="Spatafora J.W."/>
            <person name="Visel A."/>
            <person name="Grigoriev I.V."/>
        </authorList>
    </citation>
    <scope>NUCLEOTIDE SEQUENCE [LARGE SCALE GENOMIC DNA]</scope>
    <source>
        <strain evidence="4">finn</strain>
    </source>
</reference>
<evidence type="ECO:0000313" key="3">
    <source>
        <dbReference type="EMBL" id="ORX59350.1"/>
    </source>
</evidence>
<dbReference type="GO" id="GO:0097729">
    <property type="term" value="C:9+2 motile cilium"/>
    <property type="evidence" value="ECO:0007669"/>
    <property type="project" value="TreeGrafter"/>
</dbReference>
<name>A0A1Y1VLK2_9FUNG</name>
<comment type="caution">
    <text evidence="3">The sequence shown here is derived from an EMBL/GenBank/DDBJ whole genome shotgun (WGS) entry which is preliminary data.</text>
</comment>
<sequence length="838" mass="99590">MISDLNSEITIDSSNNDIKFNGDFFQNSKNIDFIKTTISNSKDITNDFLYYSDKIECIPSIIHFSGFNINTTQKQFIRIVNKGPKKIRINVVPPETSNFSIEHKKRGYIIPQMSEEVLISFTPTQWKYYYDTIKIIGPDINVVVPIHGYPVLTDIEFPKRINFGDVPLTYTKTKTIPIKCNVPIDFEFKIDITEPNPFYNIYPLKGIIPALGSLDIVIEYKPCSHQSSHLTFQINISQFNFKPYTVKVFGSCHPNILLQKTNDLIKQVYGKKKKRYGDDVDDEDENINLDNNEYTIDINDKYNHSDNIENVEEDENKNNLIKRKSSLNNENNEIMSNLSFDVNNEETEKVEIIDYNENPPTNTPLKSERSQKNMDQQKDEISDDDQYEADMFIANFKKRKEYEKYKEMHRFVCVGEDISEDVNNEDSSTNKIVIPDILKIKPEMNYETIKQSQNILIGHDIKNYYFFENNNYKKDWESKERIVKKFLRLHYKNIYQIRARRLLNHFREWRESNSNNNSKNKKLEKHRKKMLKQKSSITDSLTEPINEQKKEYIDKLNKHDENIKLFLPQSIIFDETHPFRKPYTIKPIEINHISIWNPIPFQEPLEYQLLNYQPQPDISISEYLFTNVNQDIVDKTEEIKIIKRTKKYYIPELPSKLIKSSFIPLEIFNPNQYTRNNVCYWNVKIDKNIEYEMFKPTLDSLEDIAMDANIQLLNNINTYASRNMVQNEDAQISFYFDSKLCTDKFQNETHKTLVSKIWKDIREETKAREEKEERKRRNRIKNLNRYKKLQVSQTEFSNEDEDSSKQLHEKKNENKYIEDISNLIDFDYCDEFLSFLYE</sequence>
<dbReference type="GO" id="GO:0003341">
    <property type="term" value="P:cilium movement"/>
    <property type="evidence" value="ECO:0007669"/>
    <property type="project" value="InterPro"/>
</dbReference>
<dbReference type="Gene3D" id="2.60.40.10">
    <property type="entry name" value="Immunoglobulins"/>
    <property type="match status" value="2"/>
</dbReference>
<proteinExistence type="predicted"/>
<reference evidence="3 4" key="1">
    <citation type="submission" date="2016-08" db="EMBL/GenBank/DDBJ databases">
        <title>Genomes of anaerobic fungi encode conserved fungal cellulosomes for biomass hydrolysis.</title>
        <authorList>
            <consortium name="DOE Joint Genome Institute"/>
            <person name="Haitjema C.H."/>
            <person name="Gilmore S.P."/>
            <person name="Henske J.K."/>
            <person name="Solomon K.V."/>
            <person name="De Groot R."/>
            <person name="Kuo A."/>
            <person name="Mondo S.J."/>
            <person name="Salamov A.A."/>
            <person name="Labutti K."/>
            <person name="Zhao Z."/>
            <person name="Chiniquy J."/>
            <person name="Barry K."/>
            <person name="Brewer H.M."/>
            <person name="Purvine S.O."/>
            <person name="Wright A.T."/>
            <person name="Boxma B."/>
            <person name="Van Alen T."/>
            <person name="Hackstein J.H."/>
            <person name="Baker S.E."/>
            <person name="Grigoriev I.V."/>
            <person name="O'Malley M.A."/>
        </authorList>
    </citation>
    <scope>NUCLEOTIDE SEQUENCE [LARGE SCALE GENOMIC DNA]</scope>
    <source>
        <strain evidence="4">finn</strain>
    </source>
</reference>